<dbReference type="InterPro" id="IPR039422">
    <property type="entry name" value="MarR/SlyA-like"/>
</dbReference>
<name>A0ABW2APF2_9MICO</name>
<dbReference type="InterPro" id="IPR036390">
    <property type="entry name" value="WH_DNA-bd_sf"/>
</dbReference>
<comment type="caution">
    <text evidence="2">The sequence shown here is derived from an EMBL/GenBank/DDBJ whole genome shotgun (WGS) entry which is preliminary data.</text>
</comment>
<dbReference type="Pfam" id="PF12802">
    <property type="entry name" value="MarR_2"/>
    <property type="match status" value="1"/>
</dbReference>
<dbReference type="Proteomes" id="UP001596356">
    <property type="component" value="Unassembled WGS sequence"/>
</dbReference>
<reference evidence="3" key="1">
    <citation type="journal article" date="2019" name="Int. J. Syst. Evol. Microbiol.">
        <title>The Global Catalogue of Microorganisms (GCM) 10K type strain sequencing project: providing services to taxonomists for standard genome sequencing and annotation.</title>
        <authorList>
            <consortium name="The Broad Institute Genomics Platform"/>
            <consortium name="The Broad Institute Genome Sequencing Center for Infectious Disease"/>
            <person name="Wu L."/>
            <person name="Ma J."/>
        </authorList>
    </citation>
    <scope>NUCLEOTIDE SEQUENCE [LARGE SCALE GENOMIC DNA]</scope>
    <source>
        <strain evidence="3">NBRC 106593</strain>
    </source>
</reference>
<dbReference type="RefSeq" id="WP_377820385.1">
    <property type="nucleotide sequence ID" value="NZ_JBHSWJ010000002.1"/>
</dbReference>
<feature type="domain" description="HTH marR-type" evidence="1">
    <location>
        <begin position="5"/>
        <end position="137"/>
    </location>
</feature>
<evidence type="ECO:0000313" key="3">
    <source>
        <dbReference type="Proteomes" id="UP001596356"/>
    </source>
</evidence>
<protein>
    <submittedName>
        <fullName evidence="2">MarR family winged helix-turn-helix transcriptional regulator</fullName>
    </submittedName>
</protein>
<dbReference type="PROSITE" id="PS50995">
    <property type="entry name" value="HTH_MARR_2"/>
    <property type="match status" value="1"/>
</dbReference>
<dbReference type="InterPro" id="IPR000835">
    <property type="entry name" value="HTH_MarR-typ"/>
</dbReference>
<dbReference type="EMBL" id="JBHSWJ010000002">
    <property type="protein sequence ID" value="MFC6712937.1"/>
    <property type="molecule type" value="Genomic_DNA"/>
</dbReference>
<keyword evidence="3" id="KW-1185">Reference proteome</keyword>
<dbReference type="PANTHER" id="PTHR33164:SF43">
    <property type="entry name" value="HTH-TYPE TRANSCRIPTIONAL REPRESSOR YETL"/>
    <property type="match status" value="1"/>
</dbReference>
<evidence type="ECO:0000313" key="2">
    <source>
        <dbReference type="EMBL" id="MFC6712937.1"/>
    </source>
</evidence>
<dbReference type="SUPFAM" id="SSF46785">
    <property type="entry name" value="Winged helix' DNA-binding domain"/>
    <property type="match status" value="1"/>
</dbReference>
<sequence length="146" mass="16631">MNRAEPSLLYQVKQLELAVRSQLDDVVRPFGLTTMQYTAMTVLERDPDMTSARLARASFVTAQSMADIVTGLTERDLIDRHRDPQDRRRLVLSLTDRGREVLAHCRGPVADLERRMIVGLDTETVTQLRTALRDCRRNLTDPSPPK</sequence>
<evidence type="ECO:0000259" key="1">
    <source>
        <dbReference type="PROSITE" id="PS50995"/>
    </source>
</evidence>
<dbReference type="SMART" id="SM00347">
    <property type="entry name" value="HTH_MARR"/>
    <property type="match status" value="1"/>
</dbReference>
<gene>
    <name evidence="2" type="ORF">ACFQBT_03395</name>
</gene>
<dbReference type="PANTHER" id="PTHR33164">
    <property type="entry name" value="TRANSCRIPTIONAL REGULATOR, MARR FAMILY"/>
    <property type="match status" value="1"/>
</dbReference>
<dbReference type="InterPro" id="IPR036388">
    <property type="entry name" value="WH-like_DNA-bd_sf"/>
</dbReference>
<dbReference type="Gene3D" id="1.10.10.10">
    <property type="entry name" value="Winged helix-like DNA-binding domain superfamily/Winged helix DNA-binding domain"/>
    <property type="match status" value="1"/>
</dbReference>
<accession>A0ABW2APF2</accession>
<proteinExistence type="predicted"/>
<organism evidence="2 3">
    <name type="scientific">Branchiibius cervicis</name>
    <dbReference type="NCBI Taxonomy" id="908252"/>
    <lineage>
        <taxon>Bacteria</taxon>
        <taxon>Bacillati</taxon>
        <taxon>Actinomycetota</taxon>
        <taxon>Actinomycetes</taxon>
        <taxon>Micrococcales</taxon>
        <taxon>Dermacoccaceae</taxon>
        <taxon>Branchiibius</taxon>
    </lineage>
</organism>